<dbReference type="PANTHER" id="PTHR30521">
    <property type="entry name" value="DEFERROCHELATASE/PEROXIDASE"/>
    <property type="match status" value="1"/>
</dbReference>
<gene>
    <name evidence="10" type="ordered locus">KRH_22080</name>
</gene>
<dbReference type="Pfam" id="PF20628">
    <property type="entry name" value="Dyp_perox_C"/>
    <property type="match status" value="1"/>
</dbReference>
<keyword evidence="4" id="KW-0560">Oxidoreductase</keyword>
<dbReference type="GO" id="GO:0004601">
    <property type="term" value="F:peroxidase activity"/>
    <property type="evidence" value="ECO:0007669"/>
    <property type="project" value="UniProtKB-KW"/>
</dbReference>
<dbReference type="HOGENOM" id="CLU_044178_1_0_11"/>
<evidence type="ECO:0000313" key="10">
    <source>
        <dbReference type="EMBL" id="BAG30555.1"/>
    </source>
</evidence>
<feature type="domain" description="Dyp-type peroxidase C-terminal" evidence="9">
    <location>
        <begin position="151"/>
        <end position="314"/>
    </location>
</feature>
<evidence type="ECO:0000256" key="1">
    <source>
        <dbReference type="ARBA" id="ARBA00001970"/>
    </source>
</evidence>
<evidence type="ECO:0000259" key="8">
    <source>
        <dbReference type="Pfam" id="PF04261"/>
    </source>
</evidence>
<feature type="domain" description="Dyp-type peroxidase N-terminal" evidence="8">
    <location>
        <begin position="20"/>
        <end position="148"/>
    </location>
</feature>
<keyword evidence="11" id="KW-1185">Reference proteome</keyword>
<evidence type="ECO:0000256" key="7">
    <source>
        <dbReference type="SAM" id="MobiDB-lite"/>
    </source>
</evidence>
<keyword evidence="2 10" id="KW-0575">Peroxidase</keyword>
<dbReference type="InterPro" id="IPR011008">
    <property type="entry name" value="Dimeric_a/b-barrel"/>
</dbReference>
<dbReference type="PROSITE" id="PS51404">
    <property type="entry name" value="DYP_PEROXIDASE"/>
    <property type="match status" value="1"/>
</dbReference>
<dbReference type="Pfam" id="PF04261">
    <property type="entry name" value="Dyp_perox_N"/>
    <property type="match status" value="1"/>
</dbReference>
<evidence type="ECO:0000313" key="11">
    <source>
        <dbReference type="Proteomes" id="UP000008838"/>
    </source>
</evidence>
<evidence type="ECO:0000256" key="5">
    <source>
        <dbReference type="ARBA" id="ARBA00023004"/>
    </source>
</evidence>
<name>B2GID3_KOCRD</name>
<dbReference type="KEGG" id="krh:KRH_22080"/>
<comment type="cofactor">
    <cofactor evidence="1">
        <name>heme b</name>
        <dbReference type="ChEBI" id="CHEBI:60344"/>
    </cofactor>
</comment>
<keyword evidence="5" id="KW-0408">Iron</keyword>
<dbReference type="InterPro" id="IPR048327">
    <property type="entry name" value="Dyp_perox_N"/>
</dbReference>
<dbReference type="InterPro" id="IPR048328">
    <property type="entry name" value="Dyp_perox_C"/>
</dbReference>
<dbReference type="PANTHER" id="PTHR30521:SF0">
    <property type="entry name" value="DYP-TYPE PEROXIDASE FAMILY PROTEIN"/>
    <property type="match status" value="1"/>
</dbReference>
<sequence length="362" mass="38882">MWTHRPETAAPTHGDTMPTQKIVASPAKAALFLVLTVNEGAEAEVADVLTEVSDLTKAVSFRVPTSNLLCVVGVGHDAWGRLFDAPLPRDLHPFREFHGDVHSAPATPGDLLIHLRAGTQDVCFELAKHLMTRLGPHVHVEDEVHGFKFFEERDLLGFVDGTANPEGEDACTAALVGGEDPDYRGGSYVLVQKYLHDMTAWEALSVGEQERVIGRSKLEDIEMSDAQKPANSHVALNDLDPVDGRKREIVRDNMPFGRVGSAEFGTYFIGYAADPAVTETMLENMVVGDPPGTYDRILDFSTAMTGGLFFAPPRSFLDDPSAVAARPSATAETTPDDGTASVAAPADGSLGIGSLKNTESRS</sequence>
<proteinExistence type="inferred from homology"/>
<feature type="region of interest" description="Disordered" evidence="7">
    <location>
        <begin position="320"/>
        <end position="362"/>
    </location>
</feature>
<protein>
    <submittedName>
        <fullName evidence="10">Dyp-type peroxidase family protein</fullName>
    </submittedName>
</protein>
<dbReference type="eggNOG" id="COG2837">
    <property type="taxonomic scope" value="Bacteria"/>
</dbReference>
<evidence type="ECO:0000256" key="4">
    <source>
        <dbReference type="ARBA" id="ARBA00023002"/>
    </source>
</evidence>
<dbReference type="NCBIfam" id="TIGR01413">
    <property type="entry name" value="Dyp_perox_fam"/>
    <property type="match status" value="1"/>
</dbReference>
<evidence type="ECO:0000256" key="6">
    <source>
        <dbReference type="ARBA" id="ARBA00025737"/>
    </source>
</evidence>
<accession>B2GID3</accession>
<dbReference type="SUPFAM" id="SSF54909">
    <property type="entry name" value="Dimeric alpha+beta barrel"/>
    <property type="match status" value="1"/>
</dbReference>
<organism evidence="10 11">
    <name type="scientific">Kocuria rhizophila (strain ATCC 9341 / DSM 348 / NBRC 103217 / DC2201)</name>
    <dbReference type="NCBI Taxonomy" id="378753"/>
    <lineage>
        <taxon>Bacteria</taxon>
        <taxon>Bacillati</taxon>
        <taxon>Actinomycetota</taxon>
        <taxon>Actinomycetes</taxon>
        <taxon>Micrococcales</taxon>
        <taxon>Micrococcaceae</taxon>
        <taxon>Kocuria</taxon>
    </lineage>
</organism>
<dbReference type="AlphaFoldDB" id="B2GID3"/>
<keyword evidence="3" id="KW-0479">Metal-binding</keyword>
<dbReference type="Proteomes" id="UP000008838">
    <property type="component" value="Chromosome"/>
</dbReference>
<reference evidence="10 11" key="1">
    <citation type="journal article" date="2008" name="J. Bacteriol.">
        <title>Complete genome sequence of the soil actinomycete Kocuria rhizophila.</title>
        <authorList>
            <person name="Takarada H."/>
            <person name="Sekine M."/>
            <person name="Kosugi H."/>
            <person name="Matsuo Y."/>
            <person name="Fujisawa T."/>
            <person name="Omata S."/>
            <person name="Kishi E."/>
            <person name="Shimizu A."/>
            <person name="Tsukatani N."/>
            <person name="Tanikawa S."/>
            <person name="Fujita N."/>
            <person name="Harayama S."/>
        </authorList>
    </citation>
    <scope>NUCLEOTIDE SEQUENCE [LARGE SCALE GENOMIC DNA]</scope>
    <source>
        <strain evidence="11">ATCC 9341 / DSM 348 / NBRC 103217 / DC2201</strain>
    </source>
</reference>
<dbReference type="GO" id="GO:0046872">
    <property type="term" value="F:metal ion binding"/>
    <property type="evidence" value="ECO:0007669"/>
    <property type="project" value="UniProtKB-KW"/>
</dbReference>
<comment type="similarity">
    <text evidence="6">Belongs to the DyP-type peroxidase family.</text>
</comment>
<evidence type="ECO:0000259" key="9">
    <source>
        <dbReference type="Pfam" id="PF20628"/>
    </source>
</evidence>
<dbReference type="GO" id="GO:0020037">
    <property type="term" value="F:heme binding"/>
    <property type="evidence" value="ECO:0007669"/>
    <property type="project" value="InterPro"/>
</dbReference>
<evidence type="ECO:0000256" key="3">
    <source>
        <dbReference type="ARBA" id="ARBA00022723"/>
    </source>
</evidence>
<dbReference type="InterPro" id="IPR006314">
    <property type="entry name" value="Dyp_peroxidase"/>
</dbReference>
<dbReference type="STRING" id="378753.KRH_22080"/>
<dbReference type="EMBL" id="AP009152">
    <property type="protein sequence ID" value="BAG30555.1"/>
    <property type="molecule type" value="Genomic_DNA"/>
</dbReference>
<evidence type="ECO:0000256" key="2">
    <source>
        <dbReference type="ARBA" id="ARBA00022559"/>
    </source>
</evidence>
<dbReference type="GO" id="GO:0005829">
    <property type="term" value="C:cytosol"/>
    <property type="evidence" value="ECO:0007669"/>
    <property type="project" value="TreeGrafter"/>
</dbReference>